<accession>M2MQT5</accession>
<reference evidence="1 2" key="1">
    <citation type="journal article" date="2012" name="PLoS Pathog.">
        <title>Diverse lifestyles and strategies of plant pathogenesis encoded in the genomes of eighteen Dothideomycetes fungi.</title>
        <authorList>
            <person name="Ohm R.A."/>
            <person name="Feau N."/>
            <person name="Henrissat B."/>
            <person name="Schoch C.L."/>
            <person name="Horwitz B.A."/>
            <person name="Barry K.W."/>
            <person name="Condon B.J."/>
            <person name="Copeland A.C."/>
            <person name="Dhillon B."/>
            <person name="Glaser F."/>
            <person name="Hesse C.N."/>
            <person name="Kosti I."/>
            <person name="LaButti K."/>
            <person name="Lindquist E.A."/>
            <person name="Lucas S."/>
            <person name="Salamov A.A."/>
            <person name="Bradshaw R.E."/>
            <person name="Ciuffetti L."/>
            <person name="Hamelin R.C."/>
            <person name="Kema G.H.J."/>
            <person name="Lawrence C."/>
            <person name="Scott J.A."/>
            <person name="Spatafora J.W."/>
            <person name="Turgeon B.G."/>
            <person name="de Wit P.J.G.M."/>
            <person name="Zhong S."/>
            <person name="Goodwin S.B."/>
            <person name="Grigoriev I.V."/>
        </authorList>
    </citation>
    <scope>NUCLEOTIDE SEQUENCE [LARGE SCALE GENOMIC DNA]</scope>
    <source>
        <strain evidence="1 2">UAMH 10762</strain>
    </source>
</reference>
<dbReference type="KEGG" id="bcom:BAUCODRAFT_31513"/>
<evidence type="ECO:0000313" key="1">
    <source>
        <dbReference type="EMBL" id="EMC99181.1"/>
    </source>
</evidence>
<dbReference type="HOGENOM" id="CLU_2072701_0_0_1"/>
<dbReference type="Proteomes" id="UP000011761">
    <property type="component" value="Unassembled WGS sequence"/>
</dbReference>
<gene>
    <name evidence="1" type="ORF">BAUCODRAFT_31513</name>
</gene>
<sequence length="118" mass="12621">MAAADSFPDRATAYSRVAYTVEPVFWCFGVEEQMGSMRAIDGSFKQAPSGTERTAEHFQLIAFMATATCFAAAALSVSATEETCGSLLIRIIGKDGSCPSYGNRDTLRHPVSCARPVS</sequence>
<dbReference type="GeneID" id="19111503"/>
<protein>
    <submittedName>
        <fullName evidence="1">Uncharacterized protein</fullName>
    </submittedName>
</protein>
<keyword evidence="2" id="KW-1185">Reference proteome</keyword>
<dbReference type="AlphaFoldDB" id="M2MQT5"/>
<evidence type="ECO:0000313" key="2">
    <source>
        <dbReference type="Proteomes" id="UP000011761"/>
    </source>
</evidence>
<name>M2MQT5_BAUPA</name>
<organism evidence="1 2">
    <name type="scientific">Baudoinia panamericana (strain UAMH 10762)</name>
    <name type="common">Angels' share fungus</name>
    <name type="synonym">Baudoinia compniacensis (strain UAMH 10762)</name>
    <dbReference type="NCBI Taxonomy" id="717646"/>
    <lineage>
        <taxon>Eukaryota</taxon>
        <taxon>Fungi</taxon>
        <taxon>Dikarya</taxon>
        <taxon>Ascomycota</taxon>
        <taxon>Pezizomycotina</taxon>
        <taxon>Dothideomycetes</taxon>
        <taxon>Dothideomycetidae</taxon>
        <taxon>Mycosphaerellales</taxon>
        <taxon>Teratosphaeriaceae</taxon>
        <taxon>Baudoinia</taxon>
    </lineage>
</organism>
<dbReference type="EMBL" id="KB445552">
    <property type="protein sequence ID" value="EMC99181.1"/>
    <property type="molecule type" value="Genomic_DNA"/>
</dbReference>
<dbReference type="RefSeq" id="XP_007673594.1">
    <property type="nucleotide sequence ID" value="XM_007675404.1"/>
</dbReference>
<proteinExistence type="predicted"/>